<organism evidence="9">
    <name type="scientific">Schizophyllum commune (strain H4-8 / FGSC 9210)</name>
    <name type="common">Split gill fungus</name>
    <dbReference type="NCBI Taxonomy" id="578458"/>
    <lineage>
        <taxon>Eukaryota</taxon>
        <taxon>Fungi</taxon>
        <taxon>Dikarya</taxon>
        <taxon>Basidiomycota</taxon>
        <taxon>Agaricomycotina</taxon>
        <taxon>Agaricomycetes</taxon>
        <taxon>Agaricomycetidae</taxon>
        <taxon>Agaricales</taxon>
        <taxon>Schizophyllaceae</taxon>
        <taxon>Schizophyllum</taxon>
    </lineage>
</organism>
<comment type="similarity">
    <text evidence="1">Belongs to the helicase family. RecQ subfamily.</text>
</comment>
<dbReference type="GO" id="GO:0000724">
    <property type="term" value="P:double-strand break repair via homologous recombination"/>
    <property type="evidence" value="ECO:0007669"/>
    <property type="project" value="TreeGrafter"/>
</dbReference>
<proteinExistence type="inferred from homology"/>
<dbReference type="PROSITE" id="PS51192">
    <property type="entry name" value="HELICASE_ATP_BIND_1"/>
    <property type="match status" value="1"/>
</dbReference>
<dbReference type="AlphaFoldDB" id="D8Q8N8"/>
<dbReference type="OrthoDB" id="2995840at2759"/>
<evidence type="ECO:0000259" key="7">
    <source>
        <dbReference type="PROSITE" id="PS51192"/>
    </source>
</evidence>
<feature type="compositionally biased region" description="Basic residues" evidence="6">
    <location>
        <begin position="728"/>
        <end position="745"/>
    </location>
</feature>
<dbReference type="GO" id="GO:0009378">
    <property type="term" value="F:four-way junction helicase activity"/>
    <property type="evidence" value="ECO:0007669"/>
    <property type="project" value="TreeGrafter"/>
</dbReference>
<dbReference type="PANTHER" id="PTHR13710:SF105">
    <property type="entry name" value="ATP-DEPENDENT DNA HELICASE Q1"/>
    <property type="match status" value="1"/>
</dbReference>
<dbReference type="SMART" id="SM00487">
    <property type="entry name" value="DEXDc"/>
    <property type="match status" value="1"/>
</dbReference>
<keyword evidence="3" id="KW-0413">Isomerase</keyword>
<evidence type="ECO:0000313" key="9">
    <source>
        <dbReference type="Proteomes" id="UP000007431"/>
    </source>
</evidence>
<feature type="compositionally biased region" description="Basic and acidic residues" evidence="6">
    <location>
        <begin position="682"/>
        <end position="693"/>
    </location>
</feature>
<dbReference type="SUPFAM" id="SSF52540">
    <property type="entry name" value="P-loop containing nucleoside triphosphate hydrolases"/>
    <property type="match status" value="1"/>
</dbReference>
<dbReference type="GO" id="GO:0005524">
    <property type="term" value="F:ATP binding"/>
    <property type="evidence" value="ECO:0007669"/>
    <property type="project" value="InterPro"/>
</dbReference>
<feature type="region of interest" description="Disordered" evidence="6">
    <location>
        <begin position="682"/>
        <end position="745"/>
    </location>
</feature>
<dbReference type="OMA" id="FEPRERW"/>
<evidence type="ECO:0000256" key="6">
    <source>
        <dbReference type="SAM" id="MobiDB-lite"/>
    </source>
</evidence>
<dbReference type="STRING" id="578458.D8Q8N8"/>
<dbReference type="KEGG" id="scm:SCHCO_02750460"/>
<keyword evidence="2" id="KW-0238">DNA-binding</keyword>
<dbReference type="VEuPathDB" id="FungiDB:SCHCODRAFT_02750460"/>
<evidence type="ECO:0000256" key="1">
    <source>
        <dbReference type="ARBA" id="ARBA00005446"/>
    </source>
</evidence>
<dbReference type="GO" id="GO:0005694">
    <property type="term" value="C:chromosome"/>
    <property type="evidence" value="ECO:0007669"/>
    <property type="project" value="TreeGrafter"/>
</dbReference>
<reference evidence="8 9" key="1">
    <citation type="journal article" date="2010" name="Nat. Biotechnol.">
        <title>Genome sequence of the model mushroom Schizophyllum commune.</title>
        <authorList>
            <person name="Ohm R.A."/>
            <person name="de Jong J.F."/>
            <person name="Lugones L.G."/>
            <person name="Aerts A."/>
            <person name="Kothe E."/>
            <person name="Stajich J.E."/>
            <person name="de Vries R.P."/>
            <person name="Record E."/>
            <person name="Levasseur A."/>
            <person name="Baker S.E."/>
            <person name="Bartholomew K.A."/>
            <person name="Coutinho P.M."/>
            <person name="Erdmann S."/>
            <person name="Fowler T.J."/>
            <person name="Gathman A.C."/>
            <person name="Lombard V."/>
            <person name="Henrissat B."/>
            <person name="Knabe N."/>
            <person name="Kuees U."/>
            <person name="Lilly W.W."/>
            <person name="Lindquist E."/>
            <person name="Lucas S."/>
            <person name="Magnuson J.K."/>
            <person name="Piumi F."/>
            <person name="Raudaskoski M."/>
            <person name="Salamov A."/>
            <person name="Schmutz J."/>
            <person name="Schwarze F.W.M.R."/>
            <person name="vanKuyk P.A."/>
            <person name="Horton J.S."/>
            <person name="Grigoriev I.V."/>
            <person name="Woesten H.A.B."/>
        </authorList>
    </citation>
    <scope>NUCLEOTIDE SEQUENCE [LARGE SCALE GENOMIC DNA]</scope>
    <source>
        <strain evidence="9">H4-8 / FGSC 9210</strain>
    </source>
</reference>
<comment type="catalytic activity">
    <reaction evidence="4">
        <text>Couples ATP hydrolysis with the unwinding of duplex DNA by translocating in the 3'-5' direction.</text>
        <dbReference type="EC" id="5.6.2.4"/>
    </reaction>
</comment>
<dbReference type="Pfam" id="PF00270">
    <property type="entry name" value="DEAD"/>
    <property type="match status" value="1"/>
</dbReference>
<accession>D8Q8N8</accession>
<dbReference type="Proteomes" id="UP000007431">
    <property type="component" value="Unassembled WGS sequence"/>
</dbReference>
<dbReference type="InterPro" id="IPR011545">
    <property type="entry name" value="DEAD/DEAH_box_helicase_dom"/>
</dbReference>
<protein>
    <recommendedName>
        <fullName evidence="5">DNA 3'-5' helicase</fullName>
        <ecNumber evidence="5">5.6.2.4</ecNumber>
    </recommendedName>
</protein>
<sequence>MSHNPTVSYETDNSTRSSINKSPQWVEKTLSKYFALASVRDFQLERARQVIQGQDVLLITATGSGKTVVLLAGAAAACELGENAICVYIAPTKALVEQQALSTPTALDAFAINEDTLRCAEAEGRDLFRELQARKGTRVVFMTPQMFLGARFRGLLKDANFKRAIKFVSIDEAHLVDDLQTGPFFKTYNLISPMRDVLDPDAVWALATGSLTVAQEALVAHKLTLKPGKYVRARYPVDRPNIMYDIRFLQYPSSNRQHLDLSFLIPPLMHSASEVEPTIVFFSTFAQGQSAMRALDYLIPPNVPNREKIVKLYGSIFSPDYKAAALRDLVDPSSPLRILIATDAVTFGMNVHGIPRVVLADTTSGSFNTLMQQLGRIRGDLAARAIILAPQWTKIIPDEEVKTKQQQEDRARRAKLPPDLLRFLNAGRTDGYQDKDSDIVCPRALNCKLNNEPFIERPRCCNVHVDDPEMDTLLARERADMENWDRILNAPRDPSGEDLRSDNTYRSLSRHPAMQRSLAFVLNRWGVQYFVKHIRTEAMAHLPPTSVLPSSLFDALPDRAHLCTTLERFRRVVNSIMPQGWPDFDKYAPPLLKILQEAMAGYTAIIKESTEKASIKLTKMRLDILVHLCREHNIDTTGLKLKAEFMDVLVEFFVKNELDEPTPEELTQLRAKLDMVKEADKVAKTKERPRQMDQDSNCIEGVGDLAPTPGPALPQASRDDTARSPLVPKKRPASSRPKPRPVKARKLVTAVGDKENNDARFILWYYTTLLLSLR</sequence>
<evidence type="ECO:0000313" key="8">
    <source>
        <dbReference type="EMBL" id="EFI95097.1"/>
    </source>
</evidence>
<evidence type="ECO:0000256" key="5">
    <source>
        <dbReference type="ARBA" id="ARBA00034808"/>
    </source>
</evidence>
<evidence type="ECO:0000256" key="4">
    <source>
        <dbReference type="ARBA" id="ARBA00034617"/>
    </source>
</evidence>
<evidence type="ECO:0000256" key="3">
    <source>
        <dbReference type="ARBA" id="ARBA00023235"/>
    </source>
</evidence>
<dbReference type="EMBL" id="GL377308">
    <property type="protein sequence ID" value="EFI95097.1"/>
    <property type="molecule type" value="Genomic_DNA"/>
</dbReference>
<name>D8Q8N8_SCHCM</name>
<keyword evidence="9" id="KW-1185">Reference proteome</keyword>
<dbReference type="HOGENOM" id="CLU_020373_0_0_1"/>
<dbReference type="GeneID" id="9587900"/>
<feature type="region of interest" description="Disordered" evidence="6">
    <location>
        <begin position="1"/>
        <end position="21"/>
    </location>
</feature>
<gene>
    <name evidence="8" type="ORF">SCHCODRAFT_235801</name>
</gene>
<dbReference type="InterPro" id="IPR014001">
    <property type="entry name" value="Helicase_ATP-bd"/>
</dbReference>
<dbReference type="PANTHER" id="PTHR13710">
    <property type="entry name" value="DNA HELICASE RECQ FAMILY MEMBER"/>
    <property type="match status" value="1"/>
</dbReference>
<dbReference type="GO" id="GO:0043138">
    <property type="term" value="F:3'-5' DNA helicase activity"/>
    <property type="evidence" value="ECO:0007669"/>
    <property type="project" value="UniProtKB-EC"/>
</dbReference>
<evidence type="ECO:0000256" key="2">
    <source>
        <dbReference type="ARBA" id="ARBA00023125"/>
    </source>
</evidence>
<dbReference type="Gene3D" id="3.40.50.300">
    <property type="entry name" value="P-loop containing nucleotide triphosphate hydrolases"/>
    <property type="match status" value="2"/>
</dbReference>
<dbReference type="eggNOG" id="ENOG502STQQ">
    <property type="taxonomic scope" value="Eukaryota"/>
</dbReference>
<feature type="domain" description="Helicase ATP-binding" evidence="7">
    <location>
        <begin position="47"/>
        <end position="229"/>
    </location>
</feature>
<dbReference type="InterPro" id="IPR027417">
    <property type="entry name" value="P-loop_NTPase"/>
</dbReference>
<dbReference type="EC" id="5.6.2.4" evidence="5"/>
<dbReference type="GO" id="GO:0003677">
    <property type="term" value="F:DNA binding"/>
    <property type="evidence" value="ECO:0007669"/>
    <property type="project" value="UniProtKB-KW"/>
</dbReference>
<dbReference type="InParanoid" id="D8Q8N8"/>
<dbReference type="GO" id="GO:0005737">
    <property type="term" value="C:cytoplasm"/>
    <property type="evidence" value="ECO:0007669"/>
    <property type="project" value="TreeGrafter"/>
</dbReference>